<evidence type="ECO:0000313" key="2">
    <source>
        <dbReference type="Proteomes" id="UP000007148"/>
    </source>
</evidence>
<accession>G4TDC0</accession>
<dbReference type="OrthoDB" id="3135357at2759"/>
<dbReference type="HOGENOM" id="CLU_055669_0_0_1"/>
<keyword evidence="2" id="KW-1185">Reference proteome</keyword>
<evidence type="ECO:0000313" key="1">
    <source>
        <dbReference type="EMBL" id="CCA69313.1"/>
    </source>
</evidence>
<sequence length="422" mass="49640">MPTSKPWTRTPPEIWQEILKLSISLPLFLSVDPASYGFNQLYKYGDLSAYWESERSRNRLRRVQSSWDVYLRRFSHRFVDLVDVEHGLVPPSAIRCAIRIQLTRCFCSKRVVDLSEMRESLDKIREDGTPEPWKLEMLLATWPDWGDRLKKHWRLFTHSHRLANLVVLFNVTEDLWTTVDELRCRLTFCTRQCELRGALPRDLSYLTTLSLYKHDRSELPLSMPCLRHLKIWMEAKLDLVGNFVEWLRKIGPQLESLIWDDDDDDDDRILDLDIWQLCPNLTTLRSPVYCSIPFPPKNGHPIEHFILTYQYFKFGDQECPTCKERHGYGYIEAPPISSFASAGIKTLQLELLWVTFPQARMSARTSYTLNEKLCLHAQTRIHGITLVDQDRSTFEDVVIRLLEVRSGIRKRFDIGPKDMLFF</sequence>
<gene>
    <name evidence="1" type="ORF">PIIN_03212</name>
</gene>
<dbReference type="AlphaFoldDB" id="G4TDC0"/>
<organism evidence="1 2">
    <name type="scientific">Serendipita indica (strain DSM 11827)</name>
    <name type="common">Root endophyte fungus</name>
    <name type="synonym">Piriformospora indica</name>
    <dbReference type="NCBI Taxonomy" id="1109443"/>
    <lineage>
        <taxon>Eukaryota</taxon>
        <taxon>Fungi</taxon>
        <taxon>Dikarya</taxon>
        <taxon>Basidiomycota</taxon>
        <taxon>Agaricomycotina</taxon>
        <taxon>Agaricomycetes</taxon>
        <taxon>Sebacinales</taxon>
        <taxon>Serendipitaceae</taxon>
        <taxon>Serendipita</taxon>
    </lineage>
</organism>
<name>G4TDC0_SERID</name>
<dbReference type="Proteomes" id="UP000007148">
    <property type="component" value="Unassembled WGS sequence"/>
</dbReference>
<dbReference type="EMBL" id="CAFZ01000052">
    <property type="protein sequence ID" value="CCA69313.1"/>
    <property type="molecule type" value="Genomic_DNA"/>
</dbReference>
<protein>
    <recommendedName>
        <fullName evidence="3">F-box domain-containing protein</fullName>
    </recommendedName>
</protein>
<proteinExistence type="predicted"/>
<evidence type="ECO:0008006" key="3">
    <source>
        <dbReference type="Google" id="ProtNLM"/>
    </source>
</evidence>
<dbReference type="InParanoid" id="G4TDC0"/>
<reference evidence="1 2" key="1">
    <citation type="journal article" date="2011" name="PLoS Pathog.">
        <title>Endophytic Life Strategies Decoded by Genome and Transcriptome Analyses of the Mutualistic Root Symbiont Piriformospora indica.</title>
        <authorList>
            <person name="Zuccaro A."/>
            <person name="Lahrmann U."/>
            <person name="Guldener U."/>
            <person name="Langen G."/>
            <person name="Pfiffi S."/>
            <person name="Biedenkopf D."/>
            <person name="Wong P."/>
            <person name="Samans B."/>
            <person name="Grimm C."/>
            <person name="Basiewicz M."/>
            <person name="Murat C."/>
            <person name="Martin F."/>
            <person name="Kogel K.H."/>
        </authorList>
    </citation>
    <scope>NUCLEOTIDE SEQUENCE [LARGE SCALE GENOMIC DNA]</scope>
    <source>
        <strain evidence="1 2">DSM 11827</strain>
    </source>
</reference>